<evidence type="ECO:0000256" key="5">
    <source>
        <dbReference type="ARBA" id="ARBA00023004"/>
    </source>
</evidence>
<evidence type="ECO:0000256" key="2">
    <source>
        <dbReference type="ARBA" id="ARBA00022617"/>
    </source>
</evidence>
<dbReference type="PANTHER" id="PTHR10578:SF104">
    <property type="entry name" value="CYTOCHROME B2, MITOCHONDRIAL-RELATED"/>
    <property type="match status" value="1"/>
</dbReference>
<feature type="compositionally biased region" description="Low complexity" evidence="6">
    <location>
        <begin position="84"/>
        <end position="95"/>
    </location>
</feature>
<dbReference type="PROSITE" id="PS00557">
    <property type="entry name" value="FMN_HYDROXY_ACID_DH_1"/>
    <property type="match status" value="1"/>
</dbReference>
<dbReference type="Pfam" id="PF01070">
    <property type="entry name" value="FMN_dh"/>
    <property type="match status" value="1"/>
</dbReference>
<feature type="region of interest" description="Disordered" evidence="6">
    <location>
        <begin position="56"/>
        <end position="130"/>
    </location>
</feature>
<dbReference type="SUPFAM" id="SSF51395">
    <property type="entry name" value="FMN-linked oxidoreductases"/>
    <property type="match status" value="1"/>
</dbReference>
<keyword evidence="2" id="KW-0349">Heme</keyword>
<evidence type="ECO:0000259" key="8">
    <source>
        <dbReference type="PROSITE" id="PS51349"/>
    </source>
</evidence>
<feature type="domain" description="Cytochrome b5 heme-binding" evidence="7">
    <location>
        <begin position="1"/>
        <end position="75"/>
    </location>
</feature>
<comment type="caution">
    <text evidence="9">The sequence shown here is derived from an EMBL/GenBank/DDBJ whole genome shotgun (WGS) entry which is preliminary data.</text>
</comment>
<evidence type="ECO:0000313" key="9">
    <source>
        <dbReference type="EMBL" id="CAK7231237.1"/>
    </source>
</evidence>
<dbReference type="Proteomes" id="UP001642405">
    <property type="component" value="Unassembled WGS sequence"/>
</dbReference>
<evidence type="ECO:0000256" key="6">
    <source>
        <dbReference type="SAM" id="MobiDB-lite"/>
    </source>
</evidence>
<dbReference type="InterPro" id="IPR013785">
    <property type="entry name" value="Aldolase_TIM"/>
</dbReference>
<reference evidence="9 10" key="1">
    <citation type="submission" date="2024-01" db="EMBL/GenBank/DDBJ databases">
        <authorList>
            <person name="Allen C."/>
            <person name="Tagirdzhanova G."/>
        </authorList>
    </citation>
    <scope>NUCLEOTIDE SEQUENCE [LARGE SCALE GENOMIC DNA]</scope>
</reference>
<protein>
    <recommendedName>
        <fullName evidence="11">L-lactate dehydrogenase (Cytochrome)</fullName>
    </recommendedName>
</protein>
<evidence type="ECO:0000256" key="1">
    <source>
        <dbReference type="ARBA" id="ARBA00001917"/>
    </source>
</evidence>
<dbReference type="PROSITE" id="PS50255">
    <property type="entry name" value="CYTOCHROME_B5_2"/>
    <property type="match status" value="1"/>
</dbReference>
<feature type="region of interest" description="Disordered" evidence="6">
    <location>
        <begin position="314"/>
        <end position="338"/>
    </location>
</feature>
<dbReference type="Gene3D" id="3.20.20.70">
    <property type="entry name" value="Aldolase class I"/>
    <property type="match status" value="1"/>
</dbReference>
<dbReference type="SUPFAM" id="SSF55856">
    <property type="entry name" value="Cytochrome b5-like heme/steroid binding domain"/>
    <property type="match status" value="1"/>
</dbReference>
<organism evidence="9 10">
    <name type="scientific">Sporothrix curviconia</name>
    <dbReference type="NCBI Taxonomy" id="1260050"/>
    <lineage>
        <taxon>Eukaryota</taxon>
        <taxon>Fungi</taxon>
        <taxon>Dikarya</taxon>
        <taxon>Ascomycota</taxon>
        <taxon>Pezizomycotina</taxon>
        <taxon>Sordariomycetes</taxon>
        <taxon>Sordariomycetidae</taxon>
        <taxon>Ophiostomatales</taxon>
        <taxon>Ophiostomataceae</taxon>
        <taxon>Sporothrix</taxon>
    </lineage>
</organism>
<comment type="cofactor">
    <cofactor evidence="1">
        <name>FMN</name>
        <dbReference type="ChEBI" id="CHEBI:58210"/>
    </cofactor>
</comment>
<keyword evidence="3" id="KW-0479">Metal-binding</keyword>
<gene>
    <name evidence="9" type="ORF">SCUCBS95973_007843</name>
</gene>
<dbReference type="InterPro" id="IPR008259">
    <property type="entry name" value="FMN_hydac_DH_AS"/>
</dbReference>
<dbReference type="InterPro" id="IPR001199">
    <property type="entry name" value="Cyt_B5-like_heme/steroid-bd"/>
</dbReference>
<keyword evidence="5" id="KW-0408">Iron</keyword>
<feature type="compositionally biased region" description="Low complexity" evidence="6">
    <location>
        <begin position="106"/>
        <end position="118"/>
    </location>
</feature>
<dbReference type="InterPro" id="IPR037396">
    <property type="entry name" value="FMN_HAD"/>
</dbReference>
<evidence type="ECO:0000259" key="7">
    <source>
        <dbReference type="PROSITE" id="PS50255"/>
    </source>
</evidence>
<keyword evidence="4" id="KW-0560">Oxidoreductase</keyword>
<dbReference type="EMBL" id="CAWUHB010000057">
    <property type="protein sequence ID" value="CAK7231237.1"/>
    <property type="molecule type" value="Genomic_DNA"/>
</dbReference>
<proteinExistence type="predicted"/>
<evidence type="ECO:0008006" key="11">
    <source>
        <dbReference type="Google" id="ProtNLM"/>
    </source>
</evidence>
<evidence type="ECO:0000256" key="4">
    <source>
        <dbReference type="ARBA" id="ARBA00023002"/>
    </source>
</evidence>
<dbReference type="PANTHER" id="PTHR10578">
    <property type="entry name" value="S -2-HYDROXY-ACID OXIDASE-RELATED"/>
    <property type="match status" value="1"/>
</dbReference>
<dbReference type="PRINTS" id="PR00363">
    <property type="entry name" value="CYTOCHROMEB5"/>
</dbReference>
<dbReference type="PROSITE" id="PS51349">
    <property type="entry name" value="FMN_HYDROXY_ACID_DH_2"/>
    <property type="match status" value="1"/>
</dbReference>
<feature type="domain" description="FMN hydroxy acid dehydrogenase" evidence="8">
    <location>
        <begin position="128"/>
        <end position="508"/>
    </location>
</feature>
<dbReference type="InterPro" id="IPR036400">
    <property type="entry name" value="Cyt_B5-like_heme/steroid_sf"/>
</dbReference>
<name>A0ABP0CGN3_9PEZI</name>
<dbReference type="InterPro" id="IPR000262">
    <property type="entry name" value="FMN-dep_DH"/>
</dbReference>
<dbReference type="Pfam" id="PF00173">
    <property type="entry name" value="Cyt-b5"/>
    <property type="match status" value="1"/>
</dbReference>
<accession>A0ABP0CGN3</accession>
<dbReference type="SMART" id="SM01117">
    <property type="entry name" value="Cyt-b5"/>
    <property type="match status" value="1"/>
</dbReference>
<dbReference type="Gene3D" id="3.10.120.10">
    <property type="entry name" value="Cytochrome b5-like heme/steroid binding domain"/>
    <property type="match status" value="1"/>
</dbReference>
<dbReference type="PROSITE" id="PS00191">
    <property type="entry name" value="CYTOCHROME_B5_1"/>
    <property type="match status" value="1"/>
</dbReference>
<evidence type="ECO:0000256" key="3">
    <source>
        <dbReference type="ARBA" id="ARBA00022723"/>
    </source>
</evidence>
<keyword evidence="10" id="KW-1185">Reference proteome</keyword>
<dbReference type="InterPro" id="IPR018506">
    <property type="entry name" value="Cyt_B5_heme-BS"/>
</dbReference>
<sequence length="515" mass="54685">MLSAADVAAHNSRSSCWVIVAGRVYDVTDFLDEHPGGAQSILRFAGRDATEEFELIHPPGTLNSLPGGKRLGEVEPSPLPPPASTSTSSPASETADAMAGTSSGRYSSPQYSAATSSTSPPPPPPKTLPLAACMSLEDLATVAAAKLSPRAAAYYHSGAETRHARDRNRSDWSRIGLRPRVLIDVAPVPRMRTDVMGFDSSLPVFIAPAAHARFGHPDGELCLARTAARMDIAQCVSSYASVSAPDIAAEFRGDKHRRGGALFFQLYVPRVKAEAAQRIAVAKAAGYEALLVTVDAPVIGKRDDDDQYQVLAAAQGGGSERGKDPDELPPLPGQESGGTLRAAHDATFAWSDLAWIRELWGDDKPILIKGVATAEDALLATQQVSPEGKRLVDGIYLSNHGGRQLDYAPTAVQALLDIRRNAPEVFGILPVYVDGGVMRGTDVVKALCLGARAVGLGRAFLYALSAFGTAGALRAVQILSDEIQTTLRLLGVADVRDLDARYLDLSYFGVERPKL</sequence>
<evidence type="ECO:0000313" key="10">
    <source>
        <dbReference type="Proteomes" id="UP001642405"/>
    </source>
</evidence>